<organism evidence="6 7">
    <name type="scientific">Devosia aurantiaca</name>
    <dbReference type="NCBI Taxonomy" id="2714858"/>
    <lineage>
        <taxon>Bacteria</taxon>
        <taxon>Pseudomonadati</taxon>
        <taxon>Pseudomonadota</taxon>
        <taxon>Alphaproteobacteria</taxon>
        <taxon>Hyphomicrobiales</taxon>
        <taxon>Devosiaceae</taxon>
        <taxon>Devosia</taxon>
    </lineage>
</organism>
<evidence type="ECO:0000259" key="5">
    <source>
        <dbReference type="Pfam" id="PF13525"/>
    </source>
</evidence>
<dbReference type="NCBIfam" id="TIGR03302">
    <property type="entry name" value="OM_YfiO"/>
    <property type="match status" value="1"/>
</dbReference>
<keyword evidence="1 4" id="KW-0732">Signal</keyword>
<reference evidence="6 7" key="2">
    <citation type="submission" date="2020-03" db="EMBL/GenBank/DDBJ databases">
        <title>Devosia chinhatensis sp. nov., isolated from a hexachlorocyclohexane (HCH) dump site in India.</title>
        <authorList>
            <person name="Kumar M."/>
            <person name="Lal R."/>
        </authorList>
    </citation>
    <scope>NUCLEOTIDE SEQUENCE [LARGE SCALE GENOMIC DNA]</scope>
    <source>
        <strain evidence="6 7">H239</strain>
    </source>
</reference>
<evidence type="ECO:0000313" key="7">
    <source>
        <dbReference type="Proteomes" id="UP000474802"/>
    </source>
</evidence>
<comment type="similarity">
    <text evidence="4">Belongs to the BamD family.</text>
</comment>
<comment type="subunit">
    <text evidence="4">Part of the Bam complex.</text>
</comment>
<proteinExistence type="inferred from homology"/>
<reference evidence="6 7" key="1">
    <citation type="submission" date="2020-02" db="EMBL/GenBank/DDBJ databases">
        <authorList>
            <person name="Khan S.A."/>
            <person name="Jeon C.O."/>
            <person name="Chun B.H."/>
        </authorList>
    </citation>
    <scope>NUCLEOTIDE SEQUENCE [LARGE SCALE GENOMIC DNA]</scope>
    <source>
        <strain evidence="6 7">H239</strain>
    </source>
</reference>
<keyword evidence="3 4" id="KW-0998">Cell outer membrane</keyword>
<keyword evidence="4" id="KW-0449">Lipoprotein</keyword>
<name>A0A6M1SLP8_9HYPH</name>
<dbReference type="Gene3D" id="1.25.40.10">
    <property type="entry name" value="Tetratricopeptide repeat domain"/>
    <property type="match status" value="1"/>
</dbReference>
<evidence type="ECO:0000256" key="4">
    <source>
        <dbReference type="HAMAP-Rule" id="MF_00922"/>
    </source>
</evidence>
<comment type="function">
    <text evidence="4">Part of the outer membrane protein assembly complex, which is involved in assembly and insertion of beta-barrel proteins into the outer membrane.</text>
</comment>
<evidence type="ECO:0000256" key="2">
    <source>
        <dbReference type="ARBA" id="ARBA00023136"/>
    </source>
</evidence>
<sequence>MKLDVVSQFASRSVRFALIGLFAAVLTACSGGGLFGPPKLKEEPIVPAASLYQSALDDIDRQYYQTAIKSLEKLERQHPRDPLTEKGKLMLVFANYRSNQLEEAILAADRFLALYPNGKDVPYVLWLKATAYFAQIKDITRDQQLSRDAIDTYTLLINNYPKSEYAADAKEKLLVAYDQLAGKEMSVGRYYLGNGQYAAAINRFREVVETWQTSTHIEEALYRLTEGYLLLGLTNEAMSAAAVLGHNYPSSDWYKRSFELLGKQGLAPQLNSGSWLAAHRR</sequence>
<dbReference type="AlphaFoldDB" id="A0A6M1SLP8"/>
<dbReference type="RefSeq" id="WP_164534278.1">
    <property type="nucleotide sequence ID" value="NZ_JAALFG010000002.1"/>
</dbReference>
<dbReference type="EMBL" id="JAALFG010000002">
    <property type="protein sequence ID" value="NGP18040.1"/>
    <property type="molecule type" value="Genomic_DNA"/>
</dbReference>
<dbReference type="PROSITE" id="PS51257">
    <property type="entry name" value="PROKAR_LIPOPROTEIN"/>
    <property type="match status" value="1"/>
</dbReference>
<gene>
    <name evidence="4" type="primary">bamD</name>
    <name evidence="6" type="ORF">G5575_10565</name>
</gene>
<evidence type="ECO:0000313" key="6">
    <source>
        <dbReference type="EMBL" id="NGP18040.1"/>
    </source>
</evidence>
<dbReference type="InterPro" id="IPR017689">
    <property type="entry name" value="BamD"/>
</dbReference>
<comment type="caution">
    <text evidence="6">The sequence shown here is derived from an EMBL/GenBank/DDBJ whole genome shotgun (WGS) entry which is preliminary data.</text>
</comment>
<dbReference type="GO" id="GO:0051205">
    <property type="term" value="P:protein insertion into membrane"/>
    <property type="evidence" value="ECO:0007669"/>
    <property type="project" value="UniProtKB-UniRule"/>
</dbReference>
<dbReference type="InterPro" id="IPR039565">
    <property type="entry name" value="BamD-like"/>
</dbReference>
<dbReference type="GO" id="GO:0009279">
    <property type="term" value="C:cell outer membrane"/>
    <property type="evidence" value="ECO:0007669"/>
    <property type="project" value="UniProtKB-SubCell"/>
</dbReference>
<evidence type="ECO:0000256" key="3">
    <source>
        <dbReference type="ARBA" id="ARBA00023237"/>
    </source>
</evidence>
<dbReference type="GO" id="GO:0043165">
    <property type="term" value="P:Gram-negative-bacterium-type cell outer membrane assembly"/>
    <property type="evidence" value="ECO:0007669"/>
    <property type="project" value="UniProtKB-UniRule"/>
</dbReference>
<keyword evidence="2 4" id="KW-0472">Membrane</keyword>
<dbReference type="HAMAP" id="MF_00922">
    <property type="entry name" value="OM_assembly_BamD"/>
    <property type="match status" value="1"/>
</dbReference>
<dbReference type="Pfam" id="PF13525">
    <property type="entry name" value="YfiO"/>
    <property type="match status" value="1"/>
</dbReference>
<protein>
    <recommendedName>
        <fullName evidence="4">Outer membrane protein assembly factor BamD</fullName>
    </recommendedName>
</protein>
<dbReference type="SUPFAM" id="SSF48452">
    <property type="entry name" value="TPR-like"/>
    <property type="match status" value="1"/>
</dbReference>
<comment type="subcellular location">
    <subcellularLocation>
        <location evidence="4">Cell outer membrane</location>
        <topology evidence="4">Lipid-anchor</topology>
    </subcellularLocation>
</comment>
<accession>A0A6M1SLP8</accession>
<dbReference type="InterPro" id="IPR011990">
    <property type="entry name" value="TPR-like_helical_dom_sf"/>
</dbReference>
<dbReference type="Proteomes" id="UP000474802">
    <property type="component" value="Unassembled WGS sequence"/>
</dbReference>
<feature type="domain" description="Outer membrane lipoprotein BamD-like" evidence="5">
    <location>
        <begin position="47"/>
        <end position="240"/>
    </location>
</feature>
<evidence type="ECO:0000256" key="1">
    <source>
        <dbReference type="ARBA" id="ARBA00022729"/>
    </source>
</evidence>
<keyword evidence="4" id="KW-0564">Palmitate</keyword>
<keyword evidence="7" id="KW-1185">Reference proteome</keyword>
<dbReference type="CDD" id="cd15830">
    <property type="entry name" value="BamD"/>
    <property type="match status" value="1"/>
</dbReference>